<dbReference type="VEuPathDB" id="MicrosporidiaDB:THOM_1013"/>
<keyword evidence="2" id="KW-0812">Transmembrane</keyword>
<evidence type="ECO:0000313" key="4">
    <source>
        <dbReference type="Proteomes" id="UP000011185"/>
    </source>
</evidence>
<protein>
    <submittedName>
        <fullName evidence="3">Uncharacterized protein</fullName>
    </submittedName>
</protein>
<dbReference type="OMA" id="VQVKAIM"/>
<proteinExistence type="predicted"/>
<gene>
    <name evidence="3" type="ORF">THOM_1013</name>
</gene>
<sequence>MLKIDNSVFVLFVLSVLCAIYFSLFSIPLFSTGTKPPSKIVNVEERVKTLEVQVKTICEVLGMKVKAGDGKGNGGENAGEDGNKEDKSVEGVGMSGIPGVPNV</sequence>
<keyword evidence="4" id="KW-1185">Reference proteome</keyword>
<dbReference type="OrthoDB" id="10480437at2759"/>
<name>L7JXG8_TRAHO</name>
<accession>L7JXG8</accession>
<dbReference type="HOGENOM" id="CLU_2265584_0_0_1"/>
<organism evidence="3 4">
    <name type="scientific">Trachipleistophora hominis</name>
    <name type="common">Microsporidian parasite</name>
    <dbReference type="NCBI Taxonomy" id="72359"/>
    <lineage>
        <taxon>Eukaryota</taxon>
        <taxon>Fungi</taxon>
        <taxon>Fungi incertae sedis</taxon>
        <taxon>Microsporidia</taxon>
        <taxon>Pleistophoridae</taxon>
        <taxon>Trachipleistophora</taxon>
    </lineage>
</organism>
<dbReference type="AlphaFoldDB" id="L7JXG8"/>
<keyword evidence="2" id="KW-1133">Transmembrane helix</keyword>
<dbReference type="InParanoid" id="L7JXG8"/>
<evidence type="ECO:0000256" key="2">
    <source>
        <dbReference type="SAM" id="Phobius"/>
    </source>
</evidence>
<evidence type="ECO:0000256" key="1">
    <source>
        <dbReference type="SAM" id="MobiDB-lite"/>
    </source>
</evidence>
<feature type="region of interest" description="Disordered" evidence="1">
    <location>
        <begin position="68"/>
        <end position="103"/>
    </location>
</feature>
<dbReference type="EMBL" id="JH993888">
    <property type="protein sequence ID" value="ELQ76015.1"/>
    <property type="molecule type" value="Genomic_DNA"/>
</dbReference>
<reference evidence="3 4" key="1">
    <citation type="journal article" date="2012" name="PLoS Pathog.">
        <title>The genome of the obligate intracellular parasite Trachipleistophora hominis: new insights into microsporidian genome dynamics and reductive evolution.</title>
        <authorList>
            <person name="Heinz E."/>
            <person name="Williams T.A."/>
            <person name="Nakjang S."/>
            <person name="Noel C.J."/>
            <person name="Swan D.C."/>
            <person name="Goldberg A.V."/>
            <person name="Harris S.R."/>
            <person name="Weinmaier T."/>
            <person name="Markert S."/>
            <person name="Becher D."/>
            <person name="Bernhardt J."/>
            <person name="Dagan T."/>
            <person name="Hacker C."/>
            <person name="Lucocq J.M."/>
            <person name="Schweder T."/>
            <person name="Rattei T."/>
            <person name="Hall N."/>
            <person name="Hirt R.P."/>
            <person name="Embley T.M."/>
        </authorList>
    </citation>
    <scope>NUCLEOTIDE SEQUENCE [LARGE SCALE GENOMIC DNA]</scope>
</reference>
<feature type="transmembrane region" description="Helical" evidence="2">
    <location>
        <begin position="6"/>
        <end position="30"/>
    </location>
</feature>
<keyword evidence="2" id="KW-0472">Membrane</keyword>
<evidence type="ECO:0000313" key="3">
    <source>
        <dbReference type="EMBL" id="ELQ76015.1"/>
    </source>
</evidence>
<dbReference type="Proteomes" id="UP000011185">
    <property type="component" value="Unassembled WGS sequence"/>
</dbReference>